<evidence type="ECO:0000259" key="4">
    <source>
        <dbReference type="Pfam" id="PF07729"/>
    </source>
</evidence>
<dbReference type="GO" id="GO:0003677">
    <property type="term" value="F:DNA binding"/>
    <property type="evidence" value="ECO:0007669"/>
    <property type="project" value="UniProtKB-KW"/>
</dbReference>
<keyword evidence="1" id="KW-0805">Transcription regulation</keyword>
<organism evidence="5">
    <name type="scientific">bioreactor metagenome</name>
    <dbReference type="NCBI Taxonomy" id="1076179"/>
    <lineage>
        <taxon>unclassified sequences</taxon>
        <taxon>metagenomes</taxon>
        <taxon>ecological metagenomes</taxon>
    </lineage>
</organism>
<evidence type="ECO:0000313" key="5">
    <source>
        <dbReference type="EMBL" id="MPN34835.1"/>
    </source>
</evidence>
<keyword evidence="2" id="KW-0238">DNA-binding</keyword>
<evidence type="ECO:0000256" key="3">
    <source>
        <dbReference type="ARBA" id="ARBA00023163"/>
    </source>
</evidence>
<dbReference type="EMBL" id="VSSQ01088073">
    <property type="protein sequence ID" value="MPN34835.1"/>
    <property type="molecule type" value="Genomic_DNA"/>
</dbReference>
<dbReference type="AlphaFoldDB" id="A0A645H763"/>
<proteinExistence type="predicted"/>
<dbReference type="InterPro" id="IPR008920">
    <property type="entry name" value="TF_FadR/GntR_C"/>
</dbReference>
<name>A0A645H763_9ZZZZ</name>
<sequence length="95" mass="10470">MLESEFHKVLVRSNDNIILNAIYENLSPLLDQSMSYAVAASDDCEKKVREYQYIAEALGAGQTDLAVALVLVNLTNVKKRIEANAAKEKVARAMA</sequence>
<protein>
    <recommendedName>
        <fullName evidence="4">GntR C-terminal domain-containing protein</fullName>
    </recommendedName>
</protein>
<dbReference type="Gene3D" id="1.20.120.530">
    <property type="entry name" value="GntR ligand-binding domain-like"/>
    <property type="match status" value="1"/>
</dbReference>
<accession>A0A645H763</accession>
<evidence type="ECO:0000256" key="1">
    <source>
        <dbReference type="ARBA" id="ARBA00023015"/>
    </source>
</evidence>
<comment type="caution">
    <text evidence="5">The sequence shown here is derived from an EMBL/GenBank/DDBJ whole genome shotgun (WGS) entry which is preliminary data.</text>
</comment>
<gene>
    <name evidence="5" type="ORF">SDC9_182329</name>
</gene>
<dbReference type="Pfam" id="PF07729">
    <property type="entry name" value="FCD"/>
    <property type="match status" value="1"/>
</dbReference>
<keyword evidence="3" id="KW-0804">Transcription</keyword>
<reference evidence="5" key="1">
    <citation type="submission" date="2019-08" db="EMBL/GenBank/DDBJ databases">
        <authorList>
            <person name="Kucharzyk K."/>
            <person name="Murdoch R.W."/>
            <person name="Higgins S."/>
            <person name="Loffler F."/>
        </authorList>
    </citation>
    <scope>NUCLEOTIDE SEQUENCE</scope>
</reference>
<dbReference type="SUPFAM" id="SSF48008">
    <property type="entry name" value="GntR ligand-binding domain-like"/>
    <property type="match status" value="1"/>
</dbReference>
<evidence type="ECO:0000256" key="2">
    <source>
        <dbReference type="ARBA" id="ARBA00023125"/>
    </source>
</evidence>
<dbReference type="InterPro" id="IPR011711">
    <property type="entry name" value="GntR_C"/>
</dbReference>
<feature type="domain" description="GntR C-terminal" evidence="4">
    <location>
        <begin position="3"/>
        <end position="71"/>
    </location>
</feature>